<dbReference type="FunFam" id="3.40.50.12230:FF:000003">
    <property type="entry name" value="methionyl-tRNA formyltransferase, mitochondrial"/>
    <property type="match status" value="1"/>
</dbReference>
<dbReference type="GO" id="GO:0004479">
    <property type="term" value="F:methionyl-tRNA formyltransferase activity"/>
    <property type="evidence" value="ECO:0007669"/>
    <property type="project" value="UniProtKB-EC"/>
</dbReference>
<dbReference type="EnsemblMetazoa" id="G9691.2">
    <property type="protein sequence ID" value="G9691.2:cds"/>
    <property type="gene ID" value="G9691"/>
</dbReference>
<organism evidence="13 14">
    <name type="scientific">Magallana gigas</name>
    <name type="common">Pacific oyster</name>
    <name type="synonym">Crassostrea gigas</name>
    <dbReference type="NCBI Taxonomy" id="29159"/>
    <lineage>
        <taxon>Eukaryota</taxon>
        <taxon>Metazoa</taxon>
        <taxon>Spiralia</taxon>
        <taxon>Lophotrochozoa</taxon>
        <taxon>Mollusca</taxon>
        <taxon>Bivalvia</taxon>
        <taxon>Autobranchia</taxon>
        <taxon>Pteriomorphia</taxon>
        <taxon>Ostreida</taxon>
        <taxon>Ostreoidea</taxon>
        <taxon>Ostreidae</taxon>
        <taxon>Magallana</taxon>
    </lineage>
</organism>
<evidence type="ECO:0000259" key="11">
    <source>
        <dbReference type="Pfam" id="PF00551"/>
    </source>
</evidence>
<keyword evidence="8" id="KW-0496">Mitochondrion</keyword>
<feature type="domain" description="Formyl transferase N-terminal" evidence="11">
    <location>
        <begin position="163"/>
        <end position="281"/>
    </location>
</feature>
<dbReference type="Pfam" id="PF00551">
    <property type="entry name" value="Formyl_trans_N"/>
    <property type="match status" value="1"/>
</dbReference>
<feature type="domain" description="Formyl transferase C-terminal" evidence="12">
    <location>
        <begin position="308"/>
        <end position="419"/>
    </location>
</feature>
<comment type="subcellular location">
    <subcellularLocation>
        <location evidence="1">Mitochondrion</location>
    </subcellularLocation>
</comment>
<dbReference type="Pfam" id="PF02911">
    <property type="entry name" value="Formyl_trans_C"/>
    <property type="match status" value="1"/>
</dbReference>
<dbReference type="InterPro" id="IPR036477">
    <property type="entry name" value="Formyl_transf_N_sf"/>
</dbReference>
<dbReference type="GO" id="GO:0005739">
    <property type="term" value="C:mitochondrion"/>
    <property type="evidence" value="ECO:0007669"/>
    <property type="project" value="UniProtKB-SubCell"/>
</dbReference>
<evidence type="ECO:0000259" key="12">
    <source>
        <dbReference type="Pfam" id="PF02911"/>
    </source>
</evidence>
<proteinExistence type="inferred from homology"/>
<evidence type="ECO:0000256" key="7">
    <source>
        <dbReference type="ARBA" id="ARBA00022946"/>
    </source>
</evidence>
<dbReference type="PANTHER" id="PTHR11138">
    <property type="entry name" value="METHIONYL-TRNA FORMYLTRANSFERASE"/>
    <property type="match status" value="1"/>
</dbReference>
<dbReference type="OMA" id="GGINMHP"/>
<evidence type="ECO:0000256" key="3">
    <source>
        <dbReference type="ARBA" id="ARBA00012261"/>
    </source>
</evidence>
<comment type="similarity">
    <text evidence="2">Belongs to the Fmt family.</text>
</comment>
<comment type="function">
    <text evidence="10">Methionyl-tRNA formyltransferase that formylates methionyl-tRNA in mitochondria and is crucial for translation initiation.</text>
</comment>
<evidence type="ECO:0000256" key="2">
    <source>
        <dbReference type="ARBA" id="ARBA00010699"/>
    </source>
</evidence>
<comment type="catalytic activity">
    <reaction evidence="9">
        <text>L-methionyl-tRNA(fMet) + (6R)-10-formyltetrahydrofolate = N-formyl-L-methionyl-tRNA(fMet) + (6S)-5,6,7,8-tetrahydrofolate + H(+)</text>
        <dbReference type="Rhea" id="RHEA:24380"/>
        <dbReference type="Rhea" id="RHEA-COMP:9952"/>
        <dbReference type="Rhea" id="RHEA-COMP:9953"/>
        <dbReference type="ChEBI" id="CHEBI:15378"/>
        <dbReference type="ChEBI" id="CHEBI:57453"/>
        <dbReference type="ChEBI" id="CHEBI:78530"/>
        <dbReference type="ChEBI" id="CHEBI:78844"/>
        <dbReference type="ChEBI" id="CHEBI:195366"/>
        <dbReference type="EC" id="2.1.2.9"/>
    </reaction>
    <physiologicalReaction direction="left-to-right" evidence="9">
        <dbReference type="Rhea" id="RHEA:24381"/>
    </physiologicalReaction>
</comment>
<evidence type="ECO:0000256" key="1">
    <source>
        <dbReference type="ARBA" id="ARBA00004173"/>
    </source>
</evidence>
<evidence type="ECO:0000256" key="4">
    <source>
        <dbReference type="ARBA" id="ARBA00014185"/>
    </source>
</evidence>
<dbReference type="Gene3D" id="3.40.50.12230">
    <property type="match status" value="1"/>
</dbReference>
<keyword evidence="14" id="KW-1185">Reference proteome</keyword>
<keyword evidence="6" id="KW-0648">Protein biosynthesis</keyword>
<evidence type="ECO:0000256" key="9">
    <source>
        <dbReference type="ARBA" id="ARBA00052555"/>
    </source>
</evidence>
<keyword evidence="7" id="KW-0809">Transit peptide</keyword>
<dbReference type="AlphaFoldDB" id="A0A8W8P459"/>
<protein>
    <recommendedName>
        <fullName evidence="4">Methionyl-tRNA formyltransferase, mitochondrial</fullName>
        <ecNumber evidence="3">2.1.2.9</ecNumber>
    </recommendedName>
</protein>
<dbReference type="PANTHER" id="PTHR11138:SF5">
    <property type="entry name" value="METHIONYL-TRNA FORMYLTRANSFERASE, MITOCHONDRIAL"/>
    <property type="match status" value="1"/>
</dbReference>
<dbReference type="EC" id="2.1.2.9" evidence="3"/>
<dbReference type="InterPro" id="IPR041711">
    <property type="entry name" value="Met-tRNA-FMT_N"/>
</dbReference>
<reference evidence="13" key="1">
    <citation type="submission" date="2022-08" db="UniProtKB">
        <authorList>
            <consortium name="EnsemblMetazoa"/>
        </authorList>
    </citation>
    <scope>IDENTIFICATION</scope>
    <source>
        <strain evidence="13">05x7-T-G4-1.051#20</strain>
    </source>
</reference>
<accession>A0A8W8P459</accession>
<dbReference type="CDD" id="cd08646">
    <property type="entry name" value="FMT_core_Met-tRNA-FMT_N"/>
    <property type="match status" value="1"/>
</dbReference>
<evidence type="ECO:0000256" key="10">
    <source>
        <dbReference type="ARBA" id="ARBA00057846"/>
    </source>
</evidence>
<dbReference type="InterPro" id="IPR002376">
    <property type="entry name" value="Formyl_transf_N"/>
</dbReference>
<dbReference type="EnsemblMetazoa" id="G9691.1">
    <property type="protein sequence ID" value="G9691.1:cds"/>
    <property type="gene ID" value="G9691"/>
</dbReference>
<evidence type="ECO:0000256" key="8">
    <source>
        <dbReference type="ARBA" id="ARBA00023128"/>
    </source>
</evidence>
<dbReference type="OrthoDB" id="10268103at2759"/>
<evidence type="ECO:0000256" key="6">
    <source>
        <dbReference type="ARBA" id="ARBA00022917"/>
    </source>
</evidence>
<dbReference type="Proteomes" id="UP000005408">
    <property type="component" value="Unassembled WGS sequence"/>
</dbReference>
<sequence>MFAIPKTRHVAPHALQWTSKQRNICSSANSYCMHQKLQAVNTSLVPQNSYLKNVLIWRKTRRNWHWFSVKYFSSCGSDGSGNKQNRRGRSTVCRLSVSDHLPRPSPPWRVLFFGTDHFSLKMLKTLNENRLQNGSDRLVDTLEVVATNRTDTVVPVRRYAQEQGLRILDWQPTLNPLDYDVGVLASFGFLIPSKVIDMFPYGILNVHPSLLPRWRGASPIEHTILYGDTVTGISIMEIRPKHFDIGPILLQKQYPVPDRITAPDLKTMMAERGSEVMMEALSNLPELERRVIEQSAVGVTYAHKLSRRALYVDWENQSYSSIDRQHRALQEIEGLRTVFNNTKINLLDPCDFHFLNSDPNLEKSVLWKYGRPSAEVTPGSLFYSKPLKHLLVKCQDGWTGFGTIRIKKKLKAVDFHCGYLLENPDPRFKTVDNGIKFNLDLLSPRPLHSDTIPVDVREGWFTDLKVGHGG</sequence>
<evidence type="ECO:0000313" key="14">
    <source>
        <dbReference type="Proteomes" id="UP000005408"/>
    </source>
</evidence>
<name>A0A8W8P459_MAGGI</name>
<dbReference type="SUPFAM" id="SSF53328">
    <property type="entry name" value="Formyltransferase"/>
    <property type="match status" value="1"/>
</dbReference>
<evidence type="ECO:0000313" key="13">
    <source>
        <dbReference type="EnsemblMetazoa" id="G9691.2:cds"/>
    </source>
</evidence>
<keyword evidence="5" id="KW-0808">Transferase</keyword>
<evidence type="ECO:0000256" key="5">
    <source>
        <dbReference type="ARBA" id="ARBA00022679"/>
    </source>
</evidence>
<dbReference type="InterPro" id="IPR005793">
    <property type="entry name" value="Formyl_trans_C"/>
</dbReference>